<evidence type="ECO:0000256" key="1">
    <source>
        <dbReference type="SAM" id="SignalP"/>
    </source>
</evidence>
<dbReference type="InterPro" id="IPR013783">
    <property type="entry name" value="Ig-like_fold"/>
</dbReference>
<organism evidence="2 3">
    <name type="scientific">Bythopirellula polymerisocia</name>
    <dbReference type="NCBI Taxonomy" id="2528003"/>
    <lineage>
        <taxon>Bacteria</taxon>
        <taxon>Pseudomonadati</taxon>
        <taxon>Planctomycetota</taxon>
        <taxon>Planctomycetia</taxon>
        <taxon>Pirellulales</taxon>
        <taxon>Lacipirellulaceae</taxon>
        <taxon>Bythopirellula</taxon>
    </lineage>
</organism>
<comment type="caution">
    <text evidence="2">The sequence shown here is derived from an EMBL/GenBank/DDBJ whole genome shotgun (WGS) entry which is preliminary data.</text>
</comment>
<dbReference type="OrthoDB" id="284841at2"/>
<dbReference type="Proteomes" id="UP000318437">
    <property type="component" value="Unassembled WGS sequence"/>
</dbReference>
<dbReference type="RefSeq" id="WP_146452172.1">
    <property type="nucleotide sequence ID" value="NZ_SJPS01000006.1"/>
</dbReference>
<protein>
    <recommendedName>
        <fullName evidence="4">Carboxypeptidase regulatory-like domain-containing protein</fullName>
    </recommendedName>
</protein>
<dbReference type="AlphaFoldDB" id="A0A5C6CJM4"/>
<keyword evidence="1" id="KW-0732">Signal</keyword>
<evidence type="ECO:0000313" key="2">
    <source>
        <dbReference type="EMBL" id="TWU23684.1"/>
    </source>
</evidence>
<reference evidence="2 3" key="1">
    <citation type="submission" date="2019-02" db="EMBL/GenBank/DDBJ databases">
        <title>Deep-cultivation of Planctomycetes and their phenomic and genomic characterization uncovers novel biology.</title>
        <authorList>
            <person name="Wiegand S."/>
            <person name="Jogler M."/>
            <person name="Boedeker C."/>
            <person name="Pinto D."/>
            <person name="Vollmers J."/>
            <person name="Rivas-Marin E."/>
            <person name="Kohn T."/>
            <person name="Peeters S.H."/>
            <person name="Heuer A."/>
            <person name="Rast P."/>
            <person name="Oberbeckmann S."/>
            <person name="Bunk B."/>
            <person name="Jeske O."/>
            <person name="Meyerdierks A."/>
            <person name="Storesund J.E."/>
            <person name="Kallscheuer N."/>
            <person name="Luecker S."/>
            <person name="Lage O.M."/>
            <person name="Pohl T."/>
            <person name="Merkel B.J."/>
            <person name="Hornburger P."/>
            <person name="Mueller R.-W."/>
            <person name="Bruemmer F."/>
            <person name="Labrenz M."/>
            <person name="Spormann A.M."/>
            <person name="Op Den Camp H."/>
            <person name="Overmann J."/>
            <person name="Amann R."/>
            <person name="Jetten M.S.M."/>
            <person name="Mascher T."/>
            <person name="Medema M.H."/>
            <person name="Devos D.P."/>
            <person name="Kaster A.-K."/>
            <person name="Ovreas L."/>
            <person name="Rohde M."/>
            <person name="Galperin M.Y."/>
            <person name="Jogler C."/>
        </authorList>
    </citation>
    <scope>NUCLEOTIDE SEQUENCE [LARGE SCALE GENOMIC DNA]</scope>
    <source>
        <strain evidence="2 3">Pla144</strain>
    </source>
</reference>
<feature type="chain" id="PRO_5022722672" description="Carboxypeptidase regulatory-like domain-containing protein" evidence="1">
    <location>
        <begin position="27"/>
        <end position="187"/>
    </location>
</feature>
<feature type="signal peptide" evidence="1">
    <location>
        <begin position="1"/>
        <end position="26"/>
    </location>
</feature>
<proteinExistence type="predicted"/>
<dbReference type="EMBL" id="SJPS01000006">
    <property type="protein sequence ID" value="TWU23684.1"/>
    <property type="molecule type" value="Genomic_DNA"/>
</dbReference>
<name>A0A5C6CJM4_9BACT</name>
<sequence precursor="true">MKTKSIRVLSVALWALSVVLSPCASAAEATAVRTLDISLQNGGVLSGQVADAAGNGRKGVPVSVIESGKEIGRSTTDEAGKFQIAGLSGGVVTIAAADTQGNCRLWSPGTAPPASQKGVLVVSQDQVACGQDCGSCVGCGSGVCGSRHGGGLFGMMLDHPLLTAGIIGAAIAIPLALDDDDDPPASP</sequence>
<gene>
    <name evidence="2" type="ORF">Pla144_38590</name>
</gene>
<accession>A0A5C6CJM4</accession>
<dbReference type="SUPFAM" id="SSF49478">
    <property type="entry name" value="Cna protein B-type domain"/>
    <property type="match status" value="1"/>
</dbReference>
<evidence type="ECO:0008006" key="4">
    <source>
        <dbReference type="Google" id="ProtNLM"/>
    </source>
</evidence>
<evidence type="ECO:0000313" key="3">
    <source>
        <dbReference type="Proteomes" id="UP000318437"/>
    </source>
</evidence>
<keyword evidence="3" id="KW-1185">Reference proteome</keyword>
<dbReference type="Gene3D" id="2.60.40.10">
    <property type="entry name" value="Immunoglobulins"/>
    <property type="match status" value="1"/>
</dbReference>